<reference evidence="4 5" key="1">
    <citation type="journal article" date="2007" name="Science">
        <title>Sea anemone genome reveals ancestral eumetazoan gene repertoire and genomic organization.</title>
        <authorList>
            <person name="Putnam N.H."/>
            <person name="Srivastava M."/>
            <person name="Hellsten U."/>
            <person name="Dirks B."/>
            <person name="Chapman J."/>
            <person name="Salamov A."/>
            <person name="Terry A."/>
            <person name="Shapiro H."/>
            <person name="Lindquist E."/>
            <person name="Kapitonov V.V."/>
            <person name="Jurka J."/>
            <person name="Genikhovich G."/>
            <person name="Grigoriev I.V."/>
            <person name="Lucas S.M."/>
            <person name="Steele R.E."/>
            <person name="Finnerty J.R."/>
            <person name="Technau U."/>
            <person name="Martindale M.Q."/>
            <person name="Rokhsar D.S."/>
        </authorList>
    </citation>
    <scope>NUCLEOTIDE SEQUENCE [LARGE SCALE GENOMIC DNA]</scope>
    <source>
        <strain evidence="5">CH2 X CH6</strain>
    </source>
</reference>
<dbReference type="GO" id="GO:0001522">
    <property type="term" value="P:pseudouridine synthesis"/>
    <property type="evidence" value="ECO:0007669"/>
    <property type="project" value="InterPro"/>
</dbReference>
<evidence type="ECO:0000259" key="3">
    <source>
        <dbReference type="PROSITE" id="PS50984"/>
    </source>
</evidence>
<accession>A7SX02</accession>
<proteinExistence type="inferred from homology"/>
<dbReference type="PROSITE" id="PS50984">
    <property type="entry name" value="TRUD"/>
    <property type="match status" value="1"/>
</dbReference>
<name>A7SX02_NEMVE</name>
<dbReference type="Proteomes" id="UP000001593">
    <property type="component" value="Unassembled WGS sequence"/>
</dbReference>
<dbReference type="Pfam" id="PF01142">
    <property type="entry name" value="TruD"/>
    <property type="match status" value="1"/>
</dbReference>
<dbReference type="GO" id="GO:0009982">
    <property type="term" value="F:pseudouridine synthase activity"/>
    <property type="evidence" value="ECO:0007669"/>
    <property type="project" value="InterPro"/>
</dbReference>
<dbReference type="PhylomeDB" id="A7SX02"/>
<dbReference type="PANTHER" id="PTHR13326">
    <property type="entry name" value="TRNA PSEUDOURIDINE SYNTHASE D"/>
    <property type="match status" value="1"/>
</dbReference>
<evidence type="ECO:0000256" key="1">
    <source>
        <dbReference type="ARBA" id="ARBA00007953"/>
    </source>
</evidence>
<keyword evidence="2" id="KW-0413">Isomerase</keyword>
<dbReference type="InterPro" id="IPR020103">
    <property type="entry name" value="PsdUridine_synth_cat_dom_sf"/>
</dbReference>
<dbReference type="InterPro" id="IPR011760">
    <property type="entry name" value="PsdUridine_synth_TruD_insert"/>
</dbReference>
<evidence type="ECO:0000313" key="4">
    <source>
        <dbReference type="EMBL" id="EDO31751.1"/>
    </source>
</evidence>
<organism evidence="4 5">
    <name type="scientific">Nematostella vectensis</name>
    <name type="common">Starlet sea anemone</name>
    <dbReference type="NCBI Taxonomy" id="45351"/>
    <lineage>
        <taxon>Eukaryota</taxon>
        <taxon>Metazoa</taxon>
        <taxon>Cnidaria</taxon>
        <taxon>Anthozoa</taxon>
        <taxon>Hexacorallia</taxon>
        <taxon>Actiniaria</taxon>
        <taxon>Edwardsiidae</taxon>
        <taxon>Nematostella</taxon>
    </lineage>
</organism>
<protein>
    <recommendedName>
        <fullName evidence="3">TRUD domain-containing protein</fullName>
    </recommendedName>
</protein>
<keyword evidence="5" id="KW-1185">Reference proteome</keyword>
<dbReference type="STRING" id="45351.A7SX02"/>
<dbReference type="Gene3D" id="3.30.2350.20">
    <property type="entry name" value="TruD, catalytic domain"/>
    <property type="match status" value="1"/>
</dbReference>
<dbReference type="eggNOG" id="KOG2339">
    <property type="taxonomic scope" value="Eukaryota"/>
</dbReference>
<dbReference type="PANTHER" id="PTHR13326:SF21">
    <property type="entry name" value="PSEUDOURIDYLATE SYNTHASE PUS7L"/>
    <property type="match status" value="1"/>
</dbReference>
<dbReference type="GO" id="GO:0003723">
    <property type="term" value="F:RNA binding"/>
    <property type="evidence" value="ECO:0007669"/>
    <property type="project" value="InterPro"/>
</dbReference>
<dbReference type="InParanoid" id="A7SX02"/>
<feature type="domain" description="TRUD" evidence="3">
    <location>
        <begin position="1"/>
        <end position="174"/>
    </location>
</feature>
<dbReference type="InterPro" id="IPR042214">
    <property type="entry name" value="TruD_catalytic"/>
</dbReference>
<sequence length="180" mass="19872">RYYEETGDIPGTLARMPPGQTRERLILKALHRHGRDKYGCTQALLSLPYSARLLYAHSYTSLAWNHAASARVRLYGSTRVAAGDLVYDSQSASSQTPIDKCAVRVVSEDDAGSGKYSMADVVLPLPGYSVIYPENKIADSYQGTLNSDRLRAEDFRLRKLGLSLPGAYRKLVAFPTGIAW</sequence>
<feature type="non-terminal residue" evidence="4">
    <location>
        <position position="180"/>
    </location>
</feature>
<evidence type="ECO:0000256" key="2">
    <source>
        <dbReference type="ARBA" id="ARBA00023235"/>
    </source>
</evidence>
<dbReference type="SUPFAM" id="SSF55120">
    <property type="entry name" value="Pseudouridine synthase"/>
    <property type="match status" value="1"/>
</dbReference>
<gene>
    <name evidence="4" type="ORF">NEMVEDRAFT_v1g136095</name>
</gene>
<dbReference type="HOGENOM" id="CLU_1499998_0_0_1"/>
<comment type="similarity">
    <text evidence="1">Belongs to the pseudouridine synthase TruD family.</text>
</comment>
<evidence type="ECO:0000313" key="5">
    <source>
        <dbReference type="Proteomes" id="UP000001593"/>
    </source>
</evidence>
<feature type="non-terminal residue" evidence="4">
    <location>
        <position position="1"/>
    </location>
</feature>
<dbReference type="EMBL" id="DS469875">
    <property type="protein sequence ID" value="EDO31751.1"/>
    <property type="molecule type" value="Genomic_DNA"/>
</dbReference>
<dbReference type="AlphaFoldDB" id="A7SX02"/>
<dbReference type="InterPro" id="IPR001656">
    <property type="entry name" value="PsdUridine_synth_TruD"/>
</dbReference>